<protein>
    <submittedName>
        <fullName evidence="4">Serine hydrolase</fullName>
    </submittedName>
</protein>
<dbReference type="Gene3D" id="3.40.710.10">
    <property type="entry name" value="DD-peptidase/beta-lactamase superfamily"/>
    <property type="match status" value="1"/>
</dbReference>
<dbReference type="EMBL" id="SDDZ01000004">
    <property type="protein sequence ID" value="RXJ50059.1"/>
    <property type="molecule type" value="Genomic_DNA"/>
</dbReference>
<keyword evidence="4" id="KW-0378">Hydrolase</keyword>
<dbReference type="OrthoDB" id="1522765at2"/>
<evidence type="ECO:0000313" key="4">
    <source>
        <dbReference type="EMBL" id="RXJ50059.1"/>
    </source>
</evidence>
<dbReference type="InterPro" id="IPR012338">
    <property type="entry name" value="Beta-lactam/transpept-like"/>
</dbReference>
<feature type="chain" id="PRO_5020478920" evidence="1">
    <location>
        <begin position="27"/>
        <end position="519"/>
    </location>
</feature>
<reference evidence="4 5" key="1">
    <citation type="submission" date="2019-01" db="EMBL/GenBank/DDBJ databases">
        <title>Genome sequence of the Antarctic species Gelidibacter gilvus ACAM 158(T).</title>
        <authorList>
            <person name="Bowman J.P."/>
        </authorList>
    </citation>
    <scope>NUCLEOTIDE SEQUENCE [LARGE SCALE GENOMIC DNA]</scope>
    <source>
        <strain evidence="4 5">IC158</strain>
    </source>
</reference>
<dbReference type="PANTHER" id="PTHR46825:SF15">
    <property type="entry name" value="BETA-LACTAMASE-RELATED DOMAIN-CONTAINING PROTEIN"/>
    <property type="match status" value="1"/>
</dbReference>
<organism evidence="4 5">
    <name type="scientific">Gelidibacter gilvus</name>
    <dbReference type="NCBI Taxonomy" id="59602"/>
    <lineage>
        <taxon>Bacteria</taxon>
        <taxon>Pseudomonadati</taxon>
        <taxon>Bacteroidota</taxon>
        <taxon>Flavobacteriia</taxon>
        <taxon>Flavobacteriales</taxon>
        <taxon>Flavobacteriaceae</taxon>
        <taxon>Gelidibacter</taxon>
    </lineage>
</organism>
<dbReference type="InterPro" id="IPR001466">
    <property type="entry name" value="Beta-lactam-related"/>
</dbReference>
<keyword evidence="5" id="KW-1185">Reference proteome</keyword>
<dbReference type="RefSeq" id="WP_129016954.1">
    <property type="nucleotide sequence ID" value="NZ_SDDZ01000004.1"/>
</dbReference>
<evidence type="ECO:0000259" key="2">
    <source>
        <dbReference type="Pfam" id="PF00144"/>
    </source>
</evidence>
<feature type="domain" description="Peptidase S12 Pab87-related C-terminal" evidence="3">
    <location>
        <begin position="407"/>
        <end position="496"/>
    </location>
</feature>
<sequence>MTTYYFKRSQIALLVFVSLFFNALVAQESLPDNFDAWIESGRKDWKIPGMAVGIVKDGEVVYAKGFGEKRLGGGEKVDANTIFSIASVSKNMTAAALAILVDEGKIDWDDKIVQHIPWFQLKDPWVTQEITIRDVLTHRVGLGRILGNRLQFMTNSSRDSVLYQMRYMDLEKPFRSSFVYNNVMYSLAGQIIEYADGRTWDAFLNERLFAPLEMNASSTSISQINANSNQAYPHQEIEGKVVAIARRNWDNAGPAGGVNASINDLNKWMLMQLGVSGEYKGKTIISEKQMNEIHKQQMVVPQANAMAAQGSYGFGWNITDYKGKRVLTHGGATDGFNTAMYLMPELDLGIIVVGNNFNSLGNAVAYQVMDAYLGNNEVDWNERYLQGYKRSYARASEAREKIHQAQVLKTKPSLDLDAYIGVYKSAGYGKVEVKKQGKDLVLHFWDTEGLEAKLEHWHYDTFRAVWKNPAQREEFMQFHLGKDGKVEALDFEFSLRPLSLQVGAYPSNYTHTERFIKQI</sequence>
<dbReference type="PANTHER" id="PTHR46825">
    <property type="entry name" value="D-ALANYL-D-ALANINE-CARBOXYPEPTIDASE/ENDOPEPTIDASE AMPH"/>
    <property type="match status" value="1"/>
</dbReference>
<dbReference type="AlphaFoldDB" id="A0A4Q0XH28"/>
<dbReference type="GO" id="GO:0016787">
    <property type="term" value="F:hydrolase activity"/>
    <property type="evidence" value="ECO:0007669"/>
    <property type="project" value="UniProtKB-KW"/>
</dbReference>
<gene>
    <name evidence="4" type="ORF">ESZ48_08695</name>
</gene>
<proteinExistence type="predicted"/>
<dbReference type="InterPro" id="IPR021860">
    <property type="entry name" value="Peptidase_S12_Pab87-rel_C"/>
</dbReference>
<comment type="caution">
    <text evidence="4">The sequence shown here is derived from an EMBL/GenBank/DDBJ whole genome shotgun (WGS) entry which is preliminary data.</text>
</comment>
<evidence type="ECO:0000313" key="5">
    <source>
        <dbReference type="Proteomes" id="UP000289792"/>
    </source>
</evidence>
<keyword evidence="1" id="KW-0732">Signal</keyword>
<evidence type="ECO:0000259" key="3">
    <source>
        <dbReference type="Pfam" id="PF11954"/>
    </source>
</evidence>
<feature type="signal peptide" evidence="1">
    <location>
        <begin position="1"/>
        <end position="26"/>
    </location>
</feature>
<dbReference type="InterPro" id="IPR050491">
    <property type="entry name" value="AmpC-like"/>
</dbReference>
<dbReference type="Pfam" id="PF00144">
    <property type="entry name" value="Beta-lactamase"/>
    <property type="match status" value="1"/>
</dbReference>
<dbReference type="Pfam" id="PF11954">
    <property type="entry name" value="DUF3471"/>
    <property type="match status" value="1"/>
</dbReference>
<name>A0A4Q0XH28_9FLAO</name>
<feature type="domain" description="Beta-lactamase-related" evidence="2">
    <location>
        <begin position="34"/>
        <end position="359"/>
    </location>
</feature>
<accession>A0A4Q0XH28</accession>
<dbReference type="SUPFAM" id="SSF56601">
    <property type="entry name" value="beta-lactamase/transpeptidase-like"/>
    <property type="match status" value="1"/>
</dbReference>
<evidence type="ECO:0000256" key="1">
    <source>
        <dbReference type="SAM" id="SignalP"/>
    </source>
</evidence>
<dbReference type="Proteomes" id="UP000289792">
    <property type="component" value="Unassembled WGS sequence"/>
</dbReference>
<dbReference type="Gene3D" id="2.40.128.600">
    <property type="match status" value="1"/>
</dbReference>